<dbReference type="InterPro" id="IPR016055">
    <property type="entry name" value="A-D-PHexomutase_a/b/a-I/II/III"/>
</dbReference>
<dbReference type="InterPro" id="IPR005845">
    <property type="entry name" value="A-D-PHexomutase_a/b/a-II"/>
</dbReference>
<evidence type="ECO:0000259" key="8">
    <source>
        <dbReference type="Pfam" id="PF00408"/>
    </source>
</evidence>
<evidence type="ECO:0000256" key="7">
    <source>
        <dbReference type="RuleBase" id="RU004326"/>
    </source>
</evidence>
<gene>
    <name evidence="12" type="ORF">RISW2_06555</name>
</gene>
<comment type="similarity">
    <text evidence="2 7">Belongs to the phosphohexose mutase family.</text>
</comment>
<dbReference type="Pfam" id="PF02878">
    <property type="entry name" value="PGM_PMM_I"/>
    <property type="match status" value="1"/>
</dbReference>
<reference evidence="12 13" key="1">
    <citation type="submission" date="2014-01" db="EMBL/GenBank/DDBJ databases">
        <title>Roseivivax isoporae LMG 25204 Genome Sequencing.</title>
        <authorList>
            <person name="Lai Q."/>
            <person name="Li G."/>
            <person name="Shao Z."/>
        </authorList>
    </citation>
    <scope>NUCLEOTIDE SEQUENCE [LARGE SCALE GENOMIC DNA]</scope>
    <source>
        <strain evidence="12 13">LMG 25204</strain>
    </source>
</reference>
<dbReference type="SUPFAM" id="SSF53738">
    <property type="entry name" value="Phosphoglucomutase, first 3 domains"/>
    <property type="match status" value="3"/>
</dbReference>
<evidence type="ECO:0000313" key="12">
    <source>
        <dbReference type="EMBL" id="ETX28545.1"/>
    </source>
</evidence>
<dbReference type="STRING" id="1449351.RISW2_06555"/>
<evidence type="ECO:0000256" key="1">
    <source>
        <dbReference type="ARBA" id="ARBA00001946"/>
    </source>
</evidence>
<feature type="domain" description="Alpha-D-phosphohexomutase C-terminal" evidence="8">
    <location>
        <begin position="398"/>
        <end position="453"/>
    </location>
</feature>
<dbReference type="OrthoDB" id="9803322at2"/>
<dbReference type="InterPro" id="IPR005846">
    <property type="entry name" value="A-D-PHexomutase_a/b/a-III"/>
</dbReference>
<dbReference type="PANTHER" id="PTHR42946:SF1">
    <property type="entry name" value="PHOSPHOGLUCOMUTASE (ALPHA-D-GLUCOSE-1,6-BISPHOSPHATE-DEPENDENT)"/>
    <property type="match status" value="1"/>
</dbReference>
<dbReference type="InterPro" id="IPR050060">
    <property type="entry name" value="Phosphoglucosamine_mutase"/>
</dbReference>
<dbReference type="PROSITE" id="PS00710">
    <property type="entry name" value="PGM_PMM"/>
    <property type="match status" value="1"/>
</dbReference>
<protein>
    <submittedName>
        <fullName evidence="12">Phosphomannomutase</fullName>
    </submittedName>
</protein>
<evidence type="ECO:0000259" key="10">
    <source>
        <dbReference type="Pfam" id="PF02879"/>
    </source>
</evidence>
<evidence type="ECO:0000256" key="4">
    <source>
        <dbReference type="ARBA" id="ARBA00022723"/>
    </source>
</evidence>
<dbReference type="InterPro" id="IPR005843">
    <property type="entry name" value="A-D-PHexomutase_C"/>
</dbReference>
<name>X7F6Z9_9RHOB</name>
<dbReference type="GO" id="GO:0005975">
    <property type="term" value="P:carbohydrate metabolic process"/>
    <property type="evidence" value="ECO:0007669"/>
    <property type="project" value="InterPro"/>
</dbReference>
<dbReference type="InterPro" id="IPR036900">
    <property type="entry name" value="A-D-PHexomutase_C_sf"/>
</dbReference>
<comment type="caution">
    <text evidence="12">The sequence shown here is derived from an EMBL/GenBank/DDBJ whole genome shotgun (WGS) entry which is preliminary data.</text>
</comment>
<accession>X7F6Z9</accession>
<dbReference type="Pfam" id="PF02879">
    <property type="entry name" value="PGM_PMM_II"/>
    <property type="match status" value="1"/>
</dbReference>
<keyword evidence="13" id="KW-1185">Reference proteome</keyword>
<evidence type="ECO:0000256" key="6">
    <source>
        <dbReference type="ARBA" id="ARBA00023235"/>
    </source>
</evidence>
<dbReference type="Pfam" id="PF00408">
    <property type="entry name" value="PGM_PMM_IV"/>
    <property type="match status" value="1"/>
</dbReference>
<evidence type="ECO:0000259" key="9">
    <source>
        <dbReference type="Pfam" id="PF02878"/>
    </source>
</evidence>
<dbReference type="Proteomes" id="UP000023430">
    <property type="component" value="Unassembled WGS sequence"/>
</dbReference>
<keyword evidence="3" id="KW-0597">Phosphoprotein</keyword>
<dbReference type="GO" id="GO:0000287">
    <property type="term" value="F:magnesium ion binding"/>
    <property type="evidence" value="ECO:0007669"/>
    <property type="project" value="InterPro"/>
</dbReference>
<proteinExistence type="inferred from homology"/>
<dbReference type="PATRIC" id="fig|1449351.3.peg.2611"/>
<sequence length="466" mass="47444">MAPKFGTSGLRGLVTELTPDLVTGYVRAFLAACPTGGGLQVGRDLRESSPAIAAIVAEAARGAGVPVTECGVLPTPALALAAQRAGQAAVMVTGSHIPADRNGLKFYVPAGEISKAEEQAIQGALGTGAPDADRAPLVEDAGAGDAFRDRYVTAYGGGALRGLRIGVYQHSSVARDMLVEVLGALGAEPVPLGRSDSFVPVDTEALDPATRGMLAGWCADHRLDAVVSTDGDADRPMVADASGRVVPGDILGALTSRALGAGTICTPISSNSMVVDLFGPEAVHLTRIGSPYVIAAMEAALADDPAARVVGYEANGGFLLGFPAEGPAGTLEPLMTRDCVLPIVAPLAAAVAEGRTLAQLVAALPPRFTAADRIQNVPSEASAAFIARLADDAAARAAFFEAGAPERDTDLTDGLRVSFDTGAVVHLRPSGNAPECRIYAEADSPEAAEALVATHFARLAEALRGA</sequence>
<dbReference type="Gene3D" id="3.30.310.50">
    <property type="entry name" value="Alpha-D-phosphohexomutase, C-terminal domain"/>
    <property type="match status" value="1"/>
</dbReference>
<keyword evidence="6" id="KW-0413">Isomerase</keyword>
<dbReference type="Pfam" id="PF02880">
    <property type="entry name" value="PGM_PMM_III"/>
    <property type="match status" value="1"/>
</dbReference>
<keyword evidence="5 7" id="KW-0460">Magnesium</keyword>
<dbReference type="InterPro" id="IPR005844">
    <property type="entry name" value="A-D-PHexomutase_a/b/a-I"/>
</dbReference>
<dbReference type="CDD" id="cd03088">
    <property type="entry name" value="ManB"/>
    <property type="match status" value="1"/>
</dbReference>
<evidence type="ECO:0000256" key="2">
    <source>
        <dbReference type="ARBA" id="ARBA00010231"/>
    </source>
</evidence>
<dbReference type="EMBL" id="JAME01000018">
    <property type="protein sequence ID" value="ETX28545.1"/>
    <property type="molecule type" value="Genomic_DNA"/>
</dbReference>
<dbReference type="GO" id="GO:0004615">
    <property type="term" value="F:phosphomannomutase activity"/>
    <property type="evidence" value="ECO:0007669"/>
    <property type="project" value="TreeGrafter"/>
</dbReference>
<evidence type="ECO:0000313" key="13">
    <source>
        <dbReference type="Proteomes" id="UP000023430"/>
    </source>
</evidence>
<dbReference type="AlphaFoldDB" id="X7F6Z9"/>
<feature type="domain" description="Alpha-D-phosphohexomutase alpha/beta/alpha" evidence="11">
    <location>
        <begin position="250"/>
        <end position="368"/>
    </location>
</feature>
<feature type="domain" description="Alpha-D-phosphohexomutase alpha/beta/alpha" evidence="9">
    <location>
        <begin position="4"/>
        <end position="124"/>
    </location>
</feature>
<dbReference type="RefSeq" id="WP_043771818.1">
    <property type="nucleotide sequence ID" value="NZ_JAME01000018.1"/>
</dbReference>
<comment type="cofactor">
    <cofactor evidence="1">
        <name>Mg(2+)</name>
        <dbReference type="ChEBI" id="CHEBI:18420"/>
    </cofactor>
</comment>
<evidence type="ECO:0000256" key="5">
    <source>
        <dbReference type="ARBA" id="ARBA00022842"/>
    </source>
</evidence>
<dbReference type="PANTHER" id="PTHR42946">
    <property type="entry name" value="PHOSPHOHEXOSE MUTASE"/>
    <property type="match status" value="1"/>
</dbReference>
<dbReference type="InterPro" id="IPR016066">
    <property type="entry name" value="A-D-PHexomutase_CS"/>
</dbReference>
<keyword evidence="4 7" id="KW-0479">Metal-binding</keyword>
<feature type="domain" description="Alpha-D-phosphohexomutase alpha/beta/alpha" evidence="10">
    <location>
        <begin position="160"/>
        <end position="243"/>
    </location>
</feature>
<dbReference type="Gene3D" id="3.40.120.10">
    <property type="entry name" value="Alpha-D-Glucose-1,6-Bisphosphate, subunit A, domain 3"/>
    <property type="match status" value="3"/>
</dbReference>
<dbReference type="eggNOG" id="COG1109">
    <property type="taxonomic scope" value="Bacteria"/>
</dbReference>
<evidence type="ECO:0000259" key="11">
    <source>
        <dbReference type="Pfam" id="PF02880"/>
    </source>
</evidence>
<dbReference type="SUPFAM" id="SSF55957">
    <property type="entry name" value="Phosphoglucomutase, C-terminal domain"/>
    <property type="match status" value="1"/>
</dbReference>
<organism evidence="12 13">
    <name type="scientific">Roseivivax isoporae LMG 25204</name>
    <dbReference type="NCBI Taxonomy" id="1449351"/>
    <lineage>
        <taxon>Bacteria</taxon>
        <taxon>Pseudomonadati</taxon>
        <taxon>Pseudomonadota</taxon>
        <taxon>Alphaproteobacteria</taxon>
        <taxon>Rhodobacterales</taxon>
        <taxon>Roseobacteraceae</taxon>
        <taxon>Roseivivax</taxon>
    </lineage>
</organism>
<evidence type="ECO:0000256" key="3">
    <source>
        <dbReference type="ARBA" id="ARBA00022553"/>
    </source>
</evidence>